<dbReference type="AlphaFoldDB" id="A0A5B6TCR9"/>
<evidence type="ECO:0000256" key="1">
    <source>
        <dbReference type="SAM" id="Phobius"/>
    </source>
</evidence>
<name>A0A5B6TCR9_9BACT</name>
<sequence length="263" mass="30233">MKRIHLFEFEDFPWFPDWLRTNLTRLIVVMHRLLGTTTDVAHLVNRALQYSTRPSIIDLCSGSGGPMLGVAETLRNDHQLQDLTLTLTDLYPNKALADKINQPGNPYTTYITHPIDAANVPSDLTGVRTMVCSFHHMKPNAARHILRNAKERKQPICIYEISDNSFPTLLWWVALPMNFLMAFLITPFARPLNWQQVLFTYLIPIIPFFFAWDGAVSNVRTYTLEDLDELLEGLNSEEYRWEKGIMGNKAKKIYLLGFPVAHS</sequence>
<dbReference type="EMBL" id="VKKY01000003">
    <property type="protein sequence ID" value="KAA3436814.1"/>
    <property type="molecule type" value="Genomic_DNA"/>
</dbReference>
<feature type="transmembrane region" description="Helical" evidence="1">
    <location>
        <begin position="169"/>
        <end position="188"/>
    </location>
</feature>
<reference evidence="2 3" key="1">
    <citation type="submission" date="2019-07" db="EMBL/GenBank/DDBJ databases">
        <title>Rufibacter sp. nov., isolated from lake sediment.</title>
        <authorList>
            <person name="Qu J.-H."/>
        </authorList>
    </citation>
    <scope>NUCLEOTIDE SEQUENCE [LARGE SCALE GENOMIC DNA]</scope>
    <source>
        <strain evidence="2 3">NBS58-1</strain>
    </source>
</reference>
<keyword evidence="3" id="KW-1185">Reference proteome</keyword>
<dbReference type="OrthoDB" id="117053at2"/>
<protein>
    <recommendedName>
        <fullName evidence="4">Class I SAM-dependent methyltransferase</fullName>
    </recommendedName>
</protein>
<keyword evidence="1" id="KW-1133">Transmembrane helix</keyword>
<keyword evidence="1" id="KW-0472">Membrane</keyword>
<gene>
    <name evidence="2" type="ORF">FOA19_20790</name>
</gene>
<feature type="transmembrane region" description="Helical" evidence="1">
    <location>
        <begin position="194"/>
        <end position="212"/>
    </location>
</feature>
<dbReference type="Proteomes" id="UP000324133">
    <property type="component" value="Unassembled WGS sequence"/>
</dbReference>
<comment type="caution">
    <text evidence="2">The sequence shown here is derived from an EMBL/GenBank/DDBJ whole genome shotgun (WGS) entry which is preliminary data.</text>
</comment>
<evidence type="ECO:0008006" key="4">
    <source>
        <dbReference type="Google" id="ProtNLM"/>
    </source>
</evidence>
<organism evidence="2 3">
    <name type="scientific">Rufibacter hautae</name>
    <dbReference type="NCBI Taxonomy" id="2595005"/>
    <lineage>
        <taxon>Bacteria</taxon>
        <taxon>Pseudomonadati</taxon>
        <taxon>Bacteroidota</taxon>
        <taxon>Cytophagia</taxon>
        <taxon>Cytophagales</taxon>
        <taxon>Hymenobacteraceae</taxon>
        <taxon>Rufibacter</taxon>
    </lineage>
</organism>
<proteinExistence type="predicted"/>
<evidence type="ECO:0000313" key="3">
    <source>
        <dbReference type="Proteomes" id="UP000324133"/>
    </source>
</evidence>
<dbReference type="InterPro" id="IPR029063">
    <property type="entry name" value="SAM-dependent_MTases_sf"/>
</dbReference>
<evidence type="ECO:0000313" key="2">
    <source>
        <dbReference type="EMBL" id="KAA3436814.1"/>
    </source>
</evidence>
<keyword evidence="1" id="KW-0812">Transmembrane</keyword>
<accession>A0A5B6TCR9</accession>
<dbReference type="SUPFAM" id="SSF53335">
    <property type="entry name" value="S-adenosyl-L-methionine-dependent methyltransferases"/>
    <property type="match status" value="1"/>
</dbReference>
<dbReference type="RefSeq" id="WP_149092753.1">
    <property type="nucleotide sequence ID" value="NZ_VKKY01000003.1"/>
</dbReference>